<dbReference type="Proteomes" id="UP000429607">
    <property type="component" value="Unassembled WGS sequence"/>
</dbReference>
<dbReference type="GO" id="GO:0015293">
    <property type="term" value="F:symporter activity"/>
    <property type="evidence" value="ECO:0007669"/>
    <property type="project" value="UniProtKB-UniRule"/>
</dbReference>
<evidence type="ECO:0000313" key="9">
    <source>
        <dbReference type="EMBL" id="KAE8972626.1"/>
    </source>
</evidence>
<sequence length="249" mass="26690">MKISLPYGTSPTNGSPQGSTTPDMSLHEHSKRIGGRTLACYLLTTCVAAAIGVAMAILFRSTFNSGEKGVTESAAPVALQCGEERGRSTNERYEGYRKAVALFLQRDINSTYQRADGALEDLTLTDAVQLQLDALVPSNITNAFAEGTLLSIVMFAVAFGAILARGNARGRLQAATEVIHDLYDVFMELIGWIIKFTPIAICSLLAADGSPQGSTKVGLKSEVQERSLTPGWMQASLNRGCLRSTQNLN</sequence>
<dbReference type="EMBL" id="QXFV01003965">
    <property type="protein sequence ID" value="KAE8972626.1"/>
    <property type="molecule type" value="Genomic_DNA"/>
</dbReference>
<comment type="caution">
    <text evidence="7">Lacks conserved residue(s) required for the propagation of feature annotation.</text>
</comment>
<feature type="transmembrane region" description="Helical" evidence="7">
    <location>
        <begin position="143"/>
        <end position="164"/>
    </location>
</feature>
<name>A0A6A3HQ01_9STRA</name>
<keyword evidence="2 7" id="KW-0813">Transport</keyword>
<evidence type="ECO:0000256" key="2">
    <source>
        <dbReference type="ARBA" id="ARBA00022448"/>
    </source>
</evidence>
<dbReference type="GO" id="GO:0005886">
    <property type="term" value="C:plasma membrane"/>
    <property type="evidence" value="ECO:0007669"/>
    <property type="project" value="UniProtKB-SubCell"/>
</dbReference>
<gene>
    <name evidence="9" type="ORF">PR001_g26548</name>
</gene>
<dbReference type="PANTHER" id="PTHR42865">
    <property type="entry name" value="PROTON/GLUTAMATE-ASPARTATE SYMPORTER"/>
    <property type="match status" value="1"/>
</dbReference>
<dbReference type="Gene3D" id="1.10.3860.10">
    <property type="entry name" value="Sodium:dicarboxylate symporter"/>
    <property type="match status" value="1"/>
</dbReference>
<evidence type="ECO:0000256" key="6">
    <source>
        <dbReference type="ARBA" id="ARBA00023136"/>
    </source>
</evidence>
<reference evidence="9 10" key="1">
    <citation type="submission" date="2018-09" db="EMBL/GenBank/DDBJ databases">
        <title>Genomic investigation of the strawberry pathogen Phytophthora fragariae indicates pathogenicity is determined by transcriptional variation in three key races.</title>
        <authorList>
            <person name="Adams T.M."/>
            <person name="Armitage A.D."/>
            <person name="Sobczyk M.K."/>
            <person name="Bates H.J."/>
            <person name="Dunwell J.M."/>
            <person name="Nellist C.F."/>
            <person name="Harrison R.J."/>
        </authorList>
    </citation>
    <scope>NUCLEOTIDE SEQUENCE [LARGE SCALE GENOMIC DNA]</scope>
    <source>
        <strain evidence="9 10">SCRP249</strain>
    </source>
</reference>
<proteinExistence type="inferred from homology"/>
<dbReference type="SUPFAM" id="SSF118215">
    <property type="entry name" value="Proton glutamate symport protein"/>
    <property type="match status" value="1"/>
</dbReference>
<evidence type="ECO:0000313" key="10">
    <source>
        <dbReference type="Proteomes" id="UP000429607"/>
    </source>
</evidence>
<keyword evidence="4 7" id="KW-0812">Transmembrane</keyword>
<keyword evidence="5 7" id="KW-1133">Transmembrane helix</keyword>
<evidence type="ECO:0000256" key="7">
    <source>
        <dbReference type="RuleBase" id="RU361216"/>
    </source>
</evidence>
<comment type="subcellular location">
    <subcellularLocation>
        <location evidence="1">Cell membrane</location>
        <topology evidence="1">Multi-pass membrane protein</topology>
    </subcellularLocation>
    <subcellularLocation>
        <location evidence="7">Membrane</location>
        <topology evidence="7">Multi-pass membrane protein</topology>
    </subcellularLocation>
</comment>
<evidence type="ECO:0000256" key="8">
    <source>
        <dbReference type="SAM" id="MobiDB-lite"/>
    </source>
</evidence>
<comment type="caution">
    <text evidence="9">The sequence shown here is derived from an EMBL/GenBank/DDBJ whole genome shotgun (WGS) entry which is preliminary data.</text>
</comment>
<feature type="transmembrane region" description="Helical" evidence="7">
    <location>
        <begin position="38"/>
        <end position="59"/>
    </location>
</feature>
<feature type="region of interest" description="Disordered" evidence="8">
    <location>
        <begin position="1"/>
        <end position="28"/>
    </location>
</feature>
<keyword evidence="3" id="KW-1003">Cell membrane</keyword>
<evidence type="ECO:0000256" key="1">
    <source>
        <dbReference type="ARBA" id="ARBA00004651"/>
    </source>
</evidence>
<organism evidence="9 10">
    <name type="scientific">Phytophthora rubi</name>
    <dbReference type="NCBI Taxonomy" id="129364"/>
    <lineage>
        <taxon>Eukaryota</taxon>
        <taxon>Sar</taxon>
        <taxon>Stramenopiles</taxon>
        <taxon>Oomycota</taxon>
        <taxon>Peronosporomycetes</taxon>
        <taxon>Peronosporales</taxon>
        <taxon>Peronosporaceae</taxon>
        <taxon>Phytophthora</taxon>
    </lineage>
</organism>
<dbReference type="PRINTS" id="PR00173">
    <property type="entry name" value="EDTRNSPORT"/>
</dbReference>
<dbReference type="AlphaFoldDB" id="A0A6A3HQ01"/>
<dbReference type="PANTHER" id="PTHR42865:SF7">
    <property type="entry name" value="PROTON_GLUTAMATE-ASPARTATE SYMPORTER"/>
    <property type="match status" value="1"/>
</dbReference>
<evidence type="ECO:0000256" key="3">
    <source>
        <dbReference type="ARBA" id="ARBA00022475"/>
    </source>
</evidence>
<feature type="compositionally biased region" description="Polar residues" evidence="8">
    <location>
        <begin position="7"/>
        <end position="23"/>
    </location>
</feature>
<keyword evidence="6 7" id="KW-0472">Membrane</keyword>
<dbReference type="InterPro" id="IPR001991">
    <property type="entry name" value="Na-dicarboxylate_symporter"/>
</dbReference>
<accession>A0A6A3HQ01</accession>
<evidence type="ECO:0000256" key="5">
    <source>
        <dbReference type="ARBA" id="ARBA00022989"/>
    </source>
</evidence>
<comment type="similarity">
    <text evidence="7">Belongs to the dicarboxylate/amino acid:cation symporter (DAACS) (TC 2.A.23) family.</text>
</comment>
<dbReference type="InterPro" id="IPR036458">
    <property type="entry name" value="Na:dicarbo_symporter_sf"/>
</dbReference>
<dbReference type="Pfam" id="PF00375">
    <property type="entry name" value="SDF"/>
    <property type="match status" value="1"/>
</dbReference>
<evidence type="ECO:0000256" key="4">
    <source>
        <dbReference type="ARBA" id="ARBA00022692"/>
    </source>
</evidence>
<keyword evidence="7" id="KW-0769">Symport</keyword>
<protein>
    <recommendedName>
        <fullName evidence="7">Amino acid transporter</fullName>
    </recommendedName>
</protein>